<proteinExistence type="predicted"/>
<dbReference type="Proteomes" id="UP000663845">
    <property type="component" value="Unassembled WGS sequence"/>
</dbReference>
<dbReference type="Pfam" id="PF00102">
    <property type="entry name" value="Y_phosphatase"/>
    <property type="match status" value="4"/>
</dbReference>
<evidence type="ECO:0000259" key="6">
    <source>
        <dbReference type="PROSITE" id="PS50055"/>
    </source>
</evidence>
<dbReference type="Gene3D" id="3.90.190.10">
    <property type="entry name" value="Protein tyrosine phosphatase superfamily"/>
    <property type="match status" value="4"/>
</dbReference>
<evidence type="ECO:0000256" key="2">
    <source>
        <dbReference type="ARBA" id="ARBA00022801"/>
    </source>
</evidence>
<feature type="domain" description="Tyrosine specific protein phosphatases" evidence="7">
    <location>
        <begin position="1120"/>
        <end position="1193"/>
    </location>
</feature>
<evidence type="ECO:0000256" key="1">
    <source>
        <dbReference type="ARBA" id="ARBA00013064"/>
    </source>
</evidence>
<dbReference type="InterPro" id="IPR000242">
    <property type="entry name" value="PTP_cat"/>
</dbReference>
<feature type="transmembrane region" description="Helical" evidence="5">
    <location>
        <begin position="12"/>
        <end position="31"/>
    </location>
</feature>
<keyword evidence="2" id="KW-0378">Hydrolase</keyword>
<feature type="domain" description="Tyrosine-protein phosphatase" evidence="6">
    <location>
        <begin position="934"/>
        <end position="1202"/>
    </location>
</feature>
<dbReference type="InterPro" id="IPR016130">
    <property type="entry name" value="Tyr_Pase_AS"/>
</dbReference>
<accession>A0A814EKA0</accession>
<dbReference type="AlphaFoldDB" id="A0A814EKA0"/>
<evidence type="ECO:0000259" key="7">
    <source>
        <dbReference type="PROSITE" id="PS50056"/>
    </source>
</evidence>
<evidence type="ECO:0000313" key="8">
    <source>
        <dbReference type="EMBL" id="CAF0972340.1"/>
    </source>
</evidence>
<organism evidence="8 9">
    <name type="scientific">Adineta steineri</name>
    <dbReference type="NCBI Taxonomy" id="433720"/>
    <lineage>
        <taxon>Eukaryota</taxon>
        <taxon>Metazoa</taxon>
        <taxon>Spiralia</taxon>
        <taxon>Gnathifera</taxon>
        <taxon>Rotifera</taxon>
        <taxon>Eurotatoria</taxon>
        <taxon>Bdelloidea</taxon>
        <taxon>Adinetida</taxon>
        <taxon>Adinetidae</taxon>
        <taxon>Adineta</taxon>
    </lineage>
</organism>
<dbReference type="InterPro" id="IPR000387">
    <property type="entry name" value="Tyr_Pase_dom"/>
</dbReference>
<evidence type="ECO:0000256" key="3">
    <source>
        <dbReference type="ARBA" id="ARBA00022912"/>
    </source>
</evidence>
<feature type="domain" description="Tyrosine specific protein phosphatases" evidence="7">
    <location>
        <begin position="823"/>
        <end position="897"/>
    </location>
</feature>
<evidence type="ECO:0000313" key="9">
    <source>
        <dbReference type="Proteomes" id="UP000663845"/>
    </source>
</evidence>
<keyword evidence="5" id="KW-1133">Transmembrane helix</keyword>
<dbReference type="PANTHER" id="PTHR19134">
    <property type="entry name" value="RECEPTOR-TYPE TYROSINE-PROTEIN PHOSPHATASE"/>
    <property type="match status" value="1"/>
</dbReference>
<comment type="caution">
    <text evidence="8">The sequence shown here is derived from an EMBL/GenBank/DDBJ whole genome shotgun (WGS) entry which is preliminary data.</text>
</comment>
<dbReference type="FunFam" id="3.90.190.10:FF:000102">
    <property type="entry name" value="Receptor-type tyrosine-protein phosphatase"/>
    <property type="match status" value="1"/>
</dbReference>
<dbReference type="InterPro" id="IPR050348">
    <property type="entry name" value="Protein-Tyr_Phosphatase"/>
</dbReference>
<dbReference type="InterPro" id="IPR029021">
    <property type="entry name" value="Prot-tyrosine_phosphatase-like"/>
</dbReference>
<keyword evidence="5" id="KW-0812">Transmembrane</keyword>
<sequence>MWTKEHMNDDNIQMIIFLIVFFFSINITNGINDTRTNITLFNNSLPIENLLNQQYDNRHMLSNRTSSIRPWKKSNSIEILKKMIANRQRSLINNRTLTSTSITTLISTEPTTTIATTMTTATTTYLSSISTPAIRLKSKNDTTHSPIIKSFPEETSANTNYIPITTESNLFLYSSSTLKTNTSSNTTILIIILVCSFSGLLFVTLIVTFLLRRRISIAYFKLPCIHSSSSTKDSHDNTPLSHSPIHAETFYSANISLNGNNRNHRQRLYSISARRQYSLTNIKRQQHFNDNLSTASTNLSTVSLSTNSNCHSKFTVPEEFPVEQLYDMYTQKHTLDDLAFAIEFKSIPNFEELPCTAATRTIVASKNRFLNILPIDATRVILNQLNDDPATDYINGNYISGYKCLNKFIATQGPKPDTCEDLWRMMWELKLKSIVMLTNVIEGASRMTKCHQYWPELGETITYGSYRITCFDIVSVGDYDKRYFQLIKINANEEIHLNSSSITPIDDAVSLSTLSSTNEDHQSRLIIQYHYTQWKDMDVPSKFTVPEEFPVEQLYDMYTQKHTLDDLAFAIEFKSIPNFEELPCTAATRTIVASKNRFLNILPIDATRVVLNLLNDDPATDYINGNYISGYKCLNKFIATQGPKPDTCEDLWRMMWELKLKSIVMLTNVIEGASRMTKCHQYWPELGETITYGSYRITCFDIVSVGDYDKRYFQLIKINANEEIHLNSSSITPIDDAVSLSTLSSTNEDHQSRLIIQYHYTQWKDMDINANEEIHLNSSSITPIDDAVSLSTLSSTNEDHQSRLIIQYHYTQWKDMDVPSDSHTLLHLIHEVNEQTTPEQYPIVVHCTAGVGRTGTYIAIDAMIDKIEHERKVDIYNFVLQMRRERSLMVQTVRQYVFIYRSLLEYYLYGNTRIEANIFRSTYSNLKKNKQYLLISEYNKLSLLPVENVSQRDAHSSDNIDKNRHPQIVPYDRNRVCLSRILGHPYINASFIEGYSRECSFIVTQDPLPETIHEFWRMFIEHDSNCIVQLHTITDSSPKCPIYYPNDFDTTMKIGSTTLLKLVEKELIQEKIIIREFCLTDTREALSKTIYHFEYLLPISTNDEYENGQCIPTNLLSSLFDFIGYINKRQHTTNHDRYITVHCGNGGPSCSLFCMCVMLLDQLKNEHAVDIFQRVRALQRQRIAMIMSLAQYEYLYEMILKFLEESFDLAAGKSSPSLNNSVYDNNMIDQEDTHDRL</sequence>
<evidence type="ECO:0000256" key="5">
    <source>
        <dbReference type="SAM" id="Phobius"/>
    </source>
</evidence>
<dbReference type="SMART" id="SM00404">
    <property type="entry name" value="PTPc_motif"/>
    <property type="match status" value="2"/>
</dbReference>
<comment type="catalytic activity">
    <reaction evidence="4">
        <text>O-phospho-L-tyrosyl-[protein] + H2O = L-tyrosyl-[protein] + phosphate</text>
        <dbReference type="Rhea" id="RHEA:10684"/>
        <dbReference type="Rhea" id="RHEA-COMP:10136"/>
        <dbReference type="Rhea" id="RHEA-COMP:20101"/>
        <dbReference type="ChEBI" id="CHEBI:15377"/>
        <dbReference type="ChEBI" id="CHEBI:43474"/>
        <dbReference type="ChEBI" id="CHEBI:46858"/>
        <dbReference type="ChEBI" id="CHEBI:61978"/>
        <dbReference type="EC" id="3.1.3.48"/>
    </reaction>
</comment>
<dbReference type="PROSITE" id="PS00383">
    <property type="entry name" value="TYR_PHOSPHATASE_1"/>
    <property type="match status" value="1"/>
</dbReference>
<feature type="transmembrane region" description="Helical" evidence="5">
    <location>
        <begin position="188"/>
        <end position="211"/>
    </location>
</feature>
<feature type="domain" description="Tyrosine-protein phosphatase" evidence="6">
    <location>
        <begin position="569"/>
        <end position="906"/>
    </location>
</feature>
<dbReference type="PROSITE" id="PS50055">
    <property type="entry name" value="TYR_PHOSPHATASE_PTP"/>
    <property type="match status" value="3"/>
</dbReference>
<protein>
    <recommendedName>
        <fullName evidence="1">protein-tyrosine-phosphatase</fullName>
        <ecNumber evidence="1">3.1.3.48</ecNumber>
    </recommendedName>
</protein>
<dbReference type="InterPro" id="IPR003595">
    <property type="entry name" value="Tyr_Pase_cat"/>
</dbReference>
<dbReference type="PRINTS" id="PR00700">
    <property type="entry name" value="PRTYPHPHTASE"/>
</dbReference>
<dbReference type="CDD" id="cd00047">
    <property type="entry name" value="PTPc"/>
    <property type="match status" value="3"/>
</dbReference>
<dbReference type="PROSITE" id="PS50056">
    <property type="entry name" value="TYR_PHOSPHATASE_2"/>
    <property type="match status" value="2"/>
</dbReference>
<dbReference type="SUPFAM" id="SSF52799">
    <property type="entry name" value="(Phosphotyrosine protein) phosphatases II"/>
    <property type="match status" value="4"/>
</dbReference>
<keyword evidence="3" id="KW-0904">Protein phosphatase</keyword>
<dbReference type="EMBL" id="CAJNOG010000120">
    <property type="protein sequence ID" value="CAF0972340.1"/>
    <property type="molecule type" value="Genomic_DNA"/>
</dbReference>
<dbReference type="EC" id="3.1.3.48" evidence="1"/>
<gene>
    <name evidence="8" type="ORF">JYZ213_LOCUS14463</name>
</gene>
<dbReference type="GO" id="GO:0004725">
    <property type="term" value="F:protein tyrosine phosphatase activity"/>
    <property type="evidence" value="ECO:0007669"/>
    <property type="project" value="UniProtKB-EC"/>
</dbReference>
<evidence type="ECO:0000256" key="4">
    <source>
        <dbReference type="ARBA" id="ARBA00051722"/>
    </source>
</evidence>
<dbReference type="SMART" id="SM00194">
    <property type="entry name" value="PTPc"/>
    <property type="match status" value="3"/>
</dbReference>
<feature type="domain" description="Tyrosine-protein phosphatase" evidence="6">
    <location>
        <begin position="340"/>
        <end position="541"/>
    </location>
</feature>
<reference evidence="8" key="1">
    <citation type="submission" date="2021-02" db="EMBL/GenBank/DDBJ databases">
        <authorList>
            <person name="Nowell W R."/>
        </authorList>
    </citation>
    <scope>NUCLEOTIDE SEQUENCE</scope>
</reference>
<keyword evidence="5" id="KW-0472">Membrane</keyword>
<dbReference type="PANTHER" id="PTHR19134:SF449">
    <property type="entry name" value="TYROSINE-PROTEIN PHOSPHATASE 1"/>
    <property type="match status" value="1"/>
</dbReference>
<name>A0A814EKA0_9BILA</name>